<dbReference type="EMBL" id="JTHP01000016">
    <property type="protein sequence ID" value="KJD45728.1"/>
    <property type="molecule type" value="Genomic_DNA"/>
</dbReference>
<sequence>MKYIGVNGVLTEAADAVIHVSDHGFLYGMGLFETFRTYKGVPFLLDRHLHRLAEGCQMLGIPFQPDKNQLTAHIHSLMAANGLNEAYIRYTVSAGEEVLGLPSGDYTRPNHILFAKPLPATHIEAVGTTAISALQLLRTPRNTPEGEIRLKSLHYMNNILAKRELQQYATAVQHKAEGMMLTADGFLAEGMVSNLFFVRNGTLYTPDLSTGILSGITRGLILELAQARGVRCEQGLYHWDELRLADEIFMTNSIQEIRPVSLLLEPDGTTHQLSDAWTQAGSITALLLHDYREKAGIN</sequence>
<dbReference type="PANTHER" id="PTHR42743">
    <property type="entry name" value="AMINO-ACID AMINOTRANSFERASE"/>
    <property type="match status" value="1"/>
</dbReference>
<dbReference type="InterPro" id="IPR036038">
    <property type="entry name" value="Aminotransferase-like"/>
</dbReference>
<evidence type="ECO:0000256" key="2">
    <source>
        <dbReference type="ARBA" id="ARBA00009320"/>
    </source>
</evidence>
<dbReference type="GO" id="GO:0008652">
    <property type="term" value="P:amino acid biosynthetic process"/>
    <property type="evidence" value="ECO:0007669"/>
    <property type="project" value="UniProtKB-ARBA"/>
</dbReference>
<dbReference type="InterPro" id="IPR001544">
    <property type="entry name" value="Aminotrans_IV"/>
</dbReference>
<comment type="similarity">
    <text evidence="2">Belongs to the class-IV pyridoxal-phosphate-dependent aminotransferase family.</text>
</comment>
<dbReference type="InterPro" id="IPR043132">
    <property type="entry name" value="BCAT-like_C"/>
</dbReference>
<evidence type="ECO:0000256" key="1">
    <source>
        <dbReference type="ARBA" id="ARBA00001933"/>
    </source>
</evidence>
<dbReference type="GO" id="GO:0016829">
    <property type="term" value="F:lyase activity"/>
    <property type="evidence" value="ECO:0007669"/>
    <property type="project" value="UniProtKB-KW"/>
</dbReference>
<keyword evidence="4" id="KW-0663">Pyridoxal phosphate</keyword>
<reference evidence="5 6" key="1">
    <citation type="submission" date="2014-11" db="EMBL/GenBank/DDBJ databases">
        <title>Draft Genome Sequences of Paenibacillus polymyxa NRRL B-30509 and Paenibacillus terrae NRRL B-30644, Strains from a Poultry Environment that Produce Tridecaptin A and Paenicidins.</title>
        <authorList>
            <person name="van Belkum M.J."/>
            <person name="Lohans C.T."/>
            <person name="Vederas J.C."/>
        </authorList>
    </citation>
    <scope>NUCLEOTIDE SEQUENCE [LARGE SCALE GENOMIC DNA]</scope>
    <source>
        <strain evidence="5 6">NRRL B-30644</strain>
    </source>
</reference>
<dbReference type="FunFam" id="3.20.10.10:FF:000002">
    <property type="entry name" value="D-alanine aminotransferase"/>
    <property type="match status" value="1"/>
</dbReference>
<evidence type="ECO:0000313" key="5">
    <source>
        <dbReference type="EMBL" id="KJD45728.1"/>
    </source>
</evidence>
<dbReference type="GO" id="GO:0046394">
    <property type="term" value="P:carboxylic acid biosynthetic process"/>
    <property type="evidence" value="ECO:0007669"/>
    <property type="project" value="UniProtKB-ARBA"/>
</dbReference>
<dbReference type="SUPFAM" id="SSF56752">
    <property type="entry name" value="D-aminoacid aminotransferase-like PLP-dependent enzymes"/>
    <property type="match status" value="1"/>
</dbReference>
<gene>
    <name evidence="5" type="ORF">QD47_10360</name>
</gene>
<name>A0A0D7X421_9BACL</name>
<dbReference type="Gene3D" id="3.20.10.10">
    <property type="entry name" value="D-amino Acid Aminotransferase, subunit A, domain 2"/>
    <property type="match status" value="1"/>
</dbReference>
<dbReference type="RefSeq" id="WP_044646055.1">
    <property type="nucleotide sequence ID" value="NZ_JTHP01000016.1"/>
</dbReference>
<protein>
    <submittedName>
        <fullName evidence="5">4-amino-4-deoxychorismate lyase</fullName>
    </submittedName>
</protein>
<proteinExistence type="inferred from homology"/>
<comment type="cofactor">
    <cofactor evidence="1">
        <name>pyridoxal 5'-phosphate</name>
        <dbReference type="ChEBI" id="CHEBI:597326"/>
    </cofactor>
</comment>
<keyword evidence="5" id="KW-0456">Lyase</keyword>
<comment type="subunit">
    <text evidence="3">Homodimer.</text>
</comment>
<organism evidence="5 6">
    <name type="scientific">Paenibacillus terrae</name>
    <dbReference type="NCBI Taxonomy" id="159743"/>
    <lineage>
        <taxon>Bacteria</taxon>
        <taxon>Bacillati</taxon>
        <taxon>Bacillota</taxon>
        <taxon>Bacilli</taxon>
        <taxon>Bacillales</taxon>
        <taxon>Paenibacillaceae</taxon>
        <taxon>Paenibacillus</taxon>
    </lineage>
</organism>
<dbReference type="GO" id="GO:0005829">
    <property type="term" value="C:cytosol"/>
    <property type="evidence" value="ECO:0007669"/>
    <property type="project" value="TreeGrafter"/>
</dbReference>
<accession>A0A0D7X421</accession>
<comment type="caution">
    <text evidence="5">The sequence shown here is derived from an EMBL/GenBank/DDBJ whole genome shotgun (WGS) entry which is preliminary data.</text>
</comment>
<dbReference type="AlphaFoldDB" id="A0A0D7X421"/>
<dbReference type="PANTHER" id="PTHR42743:SF11">
    <property type="entry name" value="AMINODEOXYCHORISMATE LYASE"/>
    <property type="match status" value="1"/>
</dbReference>
<evidence type="ECO:0000256" key="3">
    <source>
        <dbReference type="ARBA" id="ARBA00011738"/>
    </source>
</evidence>
<dbReference type="PATRIC" id="fig|159743.3.peg.2304"/>
<dbReference type="CDD" id="cd00449">
    <property type="entry name" value="PLPDE_IV"/>
    <property type="match status" value="1"/>
</dbReference>
<evidence type="ECO:0000256" key="4">
    <source>
        <dbReference type="ARBA" id="ARBA00022898"/>
    </source>
</evidence>
<keyword evidence="6" id="KW-1185">Reference proteome</keyword>
<evidence type="ECO:0000313" key="6">
    <source>
        <dbReference type="Proteomes" id="UP000032534"/>
    </source>
</evidence>
<dbReference type="Proteomes" id="UP000032534">
    <property type="component" value="Unassembled WGS sequence"/>
</dbReference>
<dbReference type="Pfam" id="PF01063">
    <property type="entry name" value="Aminotran_4"/>
    <property type="match status" value="1"/>
</dbReference>
<dbReference type="InterPro" id="IPR043131">
    <property type="entry name" value="BCAT-like_N"/>
</dbReference>
<dbReference type="Gene3D" id="3.30.470.10">
    <property type="match status" value="1"/>
</dbReference>
<dbReference type="OrthoDB" id="9805628at2"/>
<dbReference type="InterPro" id="IPR050571">
    <property type="entry name" value="Class-IV_PLP-Dep_Aminotrnsfr"/>
</dbReference>